<evidence type="ECO:0000256" key="1">
    <source>
        <dbReference type="SAM" id="MobiDB-lite"/>
    </source>
</evidence>
<proteinExistence type="predicted"/>
<dbReference type="EMBL" id="JARYMX010000011">
    <property type="protein sequence ID" value="KAJ9536702.1"/>
    <property type="molecule type" value="Genomic_DNA"/>
</dbReference>
<comment type="caution">
    <text evidence="2">The sequence shown here is derived from an EMBL/GenBank/DDBJ whole genome shotgun (WGS) entry which is preliminary data.</text>
</comment>
<feature type="compositionally biased region" description="Polar residues" evidence="1">
    <location>
        <begin position="8"/>
        <end position="17"/>
    </location>
</feature>
<protein>
    <submittedName>
        <fullName evidence="2">Uncharacterized protein</fullName>
    </submittedName>
</protein>
<gene>
    <name evidence="2" type="ORF">OSB04_un000087</name>
</gene>
<reference evidence="2" key="1">
    <citation type="submission" date="2023-03" db="EMBL/GenBank/DDBJ databases">
        <title>Chromosome-scale reference genome and RAD-based genetic map of yellow starthistle (Centaurea solstitialis) reveal putative structural variation and QTLs associated with invader traits.</title>
        <authorList>
            <person name="Reatini B."/>
            <person name="Cang F.A."/>
            <person name="Jiang Q."/>
            <person name="Mckibben M.T.W."/>
            <person name="Barker M.S."/>
            <person name="Rieseberg L.H."/>
            <person name="Dlugosch K.M."/>
        </authorList>
    </citation>
    <scope>NUCLEOTIDE SEQUENCE</scope>
    <source>
        <strain evidence="2">CAN-66</strain>
        <tissue evidence="2">Leaf</tissue>
    </source>
</reference>
<feature type="region of interest" description="Disordered" evidence="1">
    <location>
        <begin position="57"/>
        <end position="109"/>
    </location>
</feature>
<accession>A0AA38VVT4</accession>
<evidence type="ECO:0000313" key="3">
    <source>
        <dbReference type="Proteomes" id="UP001172457"/>
    </source>
</evidence>
<feature type="compositionally biased region" description="Basic and acidic residues" evidence="1">
    <location>
        <begin position="64"/>
        <end position="75"/>
    </location>
</feature>
<keyword evidence="3" id="KW-1185">Reference proteome</keyword>
<dbReference type="AlphaFoldDB" id="A0AA38VVT4"/>
<organism evidence="2 3">
    <name type="scientific">Centaurea solstitialis</name>
    <name type="common">yellow star-thistle</name>
    <dbReference type="NCBI Taxonomy" id="347529"/>
    <lineage>
        <taxon>Eukaryota</taxon>
        <taxon>Viridiplantae</taxon>
        <taxon>Streptophyta</taxon>
        <taxon>Embryophyta</taxon>
        <taxon>Tracheophyta</taxon>
        <taxon>Spermatophyta</taxon>
        <taxon>Magnoliopsida</taxon>
        <taxon>eudicotyledons</taxon>
        <taxon>Gunneridae</taxon>
        <taxon>Pentapetalae</taxon>
        <taxon>asterids</taxon>
        <taxon>campanulids</taxon>
        <taxon>Asterales</taxon>
        <taxon>Asteraceae</taxon>
        <taxon>Carduoideae</taxon>
        <taxon>Cardueae</taxon>
        <taxon>Centaureinae</taxon>
        <taxon>Centaurea</taxon>
    </lineage>
</organism>
<dbReference type="Proteomes" id="UP001172457">
    <property type="component" value="Unassembled WGS sequence"/>
</dbReference>
<feature type="compositionally biased region" description="Gly residues" evidence="1">
    <location>
        <begin position="100"/>
        <end position="109"/>
    </location>
</feature>
<sequence length="109" mass="11770">MEERPVEVTQQPQQALSSVEGAALDVPQLGDQGDNTVRHFTAPLEVPLRTILKNSNRFSPLEEDGNKRAKGKEQIKISGTSILNAPKKPMGTPRHSRLELGGGGKSSSK</sequence>
<name>A0AA38VVT4_9ASTR</name>
<evidence type="ECO:0000313" key="2">
    <source>
        <dbReference type="EMBL" id="KAJ9536702.1"/>
    </source>
</evidence>
<feature type="region of interest" description="Disordered" evidence="1">
    <location>
        <begin position="1"/>
        <end position="20"/>
    </location>
</feature>